<keyword evidence="3 14" id="KW-0813">Transport</keyword>
<keyword evidence="6 14" id="KW-0812">Transmembrane</keyword>
<comment type="similarity">
    <text evidence="2 14 15">Belongs to the TonB-dependent receptor family.</text>
</comment>
<dbReference type="InterPro" id="IPR039426">
    <property type="entry name" value="TonB-dep_rcpt-like"/>
</dbReference>
<comment type="subcellular location">
    <subcellularLocation>
        <location evidence="1 14">Cell outer membrane</location>
        <topology evidence="1 14">Multi-pass membrane protein</topology>
    </subcellularLocation>
</comment>
<evidence type="ECO:0000256" key="5">
    <source>
        <dbReference type="ARBA" id="ARBA00022496"/>
    </source>
</evidence>
<evidence type="ECO:0000256" key="2">
    <source>
        <dbReference type="ARBA" id="ARBA00009810"/>
    </source>
</evidence>
<reference evidence="17 18" key="1">
    <citation type="submission" date="2024-08" db="EMBL/GenBank/DDBJ databases">
        <title>Whole-genome sequencing of halo(alkali)philic microorganisms from hypersaline lakes.</title>
        <authorList>
            <person name="Sorokin D.Y."/>
            <person name="Merkel A.Y."/>
            <person name="Messina E."/>
            <person name="Yakimov M."/>
        </authorList>
    </citation>
    <scope>NUCLEOTIDE SEQUENCE [LARGE SCALE GENOMIC DNA]</scope>
    <source>
        <strain evidence="17 18">Cl-TMA</strain>
    </source>
</reference>
<evidence type="ECO:0000256" key="7">
    <source>
        <dbReference type="ARBA" id="ARBA00022729"/>
    </source>
</evidence>
<name>A0ABV4TYN9_9GAMM</name>
<dbReference type="CDD" id="cd01347">
    <property type="entry name" value="ligand_gated_channel"/>
    <property type="match status" value="1"/>
</dbReference>
<evidence type="ECO:0000256" key="9">
    <source>
        <dbReference type="ARBA" id="ARBA00023065"/>
    </source>
</evidence>
<dbReference type="NCBIfam" id="TIGR01783">
    <property type="entry name" value="TonB-siderophor"/>
    <property type="match status" value="1"/>
</dbReference>
<dbReference type="InterPro" id="IPR000531">
    <property type="entry name" value="Beta-barrel_TonB"/>
</dbReference>
<dbReference type="Gene3D" id="2.40.170.20">
    <property type="entry name" value="TonB-dependent receptor, beta-barrel domain"/>
    <property type="match status" value="1"/>
</dbReference>
<dbReference type="Pfam" id="PF07660">
    <property type="entry name" value="STN"/>
    <property type="match status" value="1"/>
</dbReference>
<dbReference type="Gene3D" id="3.55.50.30">
    <property type="match status" value="1"/>
</dbReference>
<dbReference type="InterPro" id="IPR011662">
    <property type="entry name" value="Secretin/TonB_short_N"/>
</dbReference>
<dbReference type="SMART" id="SM00965">
    <property type="entry name" value="STN"/>
    <property type="match status" value="1"/>
</dbReference>
<keyword evidence="11 14" id="KW-0472">Membrane</keyword>
<evidence type="ECO:0000256" key="10">
    <source>
        <dbReference type="ARBA" id="ARBA00023077"/>
    </source>
</evidence>
<keyword evidence="9" id="KW-0406">Ion transport</keyword>
<feature type="domain" description="Secretin/TonB short N-terminal" evidence="16">
    <location>
        <begin position="58"/>
        <end position="109"/>
    </location>
</feature>
<evidence type="ECO:0000256" key="14">
    <source>
        <dbReference type="PROSITE-ProRule" id="PRU01360"/>
    </source>
</evidence>
<keyword evidence="8" id="KW-0408">Iron</keyword>
<evidence type="ECO:0000256" key="15">
    <source>
        <dbReference type="RuleBase" id="RU003357"/>
    </source>
</evidence>
<accession>A0ABV4TYN9</accession>
<evidence type="ECO:0000256" key="13">
    <source>
        <dbReference type="ARBA" id="ARBA00023237"/>
    </source>
</evidence>
<dbReference type="InterPro" id="IPR010105">
    <property type="entry name" value="TonB_sidphr_rcpt"/>
</dbReference>
<dbReference type="Pfam" id="PF00593">
    <property type="entry name" value="TonB_dep_Rec_b-barrel"/>
    <property type="match status" value="1"/>
</dbReference>
<dbReference type="SUPFAM" id="SSF56935">
    <property type="entry name" value="Porins"/>
    <property type="match status" value="1"/>
</dbReference>
<sequence length="794" mass="86834">MGVCALIGYGAAAPAAAGYEPPLLVAQAETESPKKQRFDIPAQALSSALTEFGRETGLQVAVKTEQVADLRTKGVRGRLTAKRALTKLLAGTGLVYRFSGNHTVTLRRSGAEGGKGSSRLGDITVRAMRESPVGPDATLVPQRTSTASKLGTAVERAPRSISIVTTDELEERPVRDLNDALDYTAGVFTDYSGQDDRFDLFKIRGFDQGQSGSYRDGLERRLNGSFLQSRAVPYGIQRVEVLKGSTSSLYGQNSPGGMINLITKRPTDYPMGEVFIGAGTQKMRQGGFDAGGPLTGDGAVLGRLTALVQDGETQLDFSQDDRVYIAPALTWRPTDATSLTVLTNYTKTEAIPAAGVPRAGSLDSNPNGEVKRSFFSGDPDFNRYDTEEGSVGYQFRHAFSEGVELRQNARFTWLSVAYDTVYGLGLQPDQRTLNRAAYAVDGQSRGLVADTQLHVDRSWEGVANKTVFGVDISYDETDEEQKYGTATTIDVYDPDYSGDSVLSLPPFVDDSYTETNLGVYVSDELTLDDRWVLNLGGRYDLVRQKTEDHLVDETAHHKDKAFTGRVGMSYVSDLGLVPYVSYAQSFQPRTETLASGGQPDPEEGVQYEAGLKYRPNHFNALFTLAAFQIEESNRLVYVGPAYEQRGEFRVRGAELEARVDVGSGWSFVGTGSLLESKITEGANKGKETTRMPEVQASTWLSHRFRPKTILEGLKAGVGVRYIGKTWGNEANTLRIPSHTVVDASASYALDEDVDLTVDATNILDREYISTCYPSFSACYYGDERSVTAKMRYHW</sequence>
<dbReference type="Pfam" id="PF07715">
    <property type="entry name" value="Plug"/>
    <property type="match status" value="1"/>
</dbReference>
<dbReference type="Gene3D" id="2.170.130.10">
    <property type="entry name" value="TonB-dependent receptor, plug domain"/>
    <property type="match status" value="1"/>
</dbReference>
<keyword evidence="5" id="KW-0410">Iron transport</keyword>
<evidence type="ECO:0000313" key="18">
    <source>
        <dbReference type="Proteomes" id="UP001575181"/>
    </source>
</evidence>
<evidence type="ECO:0000256" key="12">
    <source>
        <dbReference type="ARBA" id="ARBA00023170"/>
    </source>
</evidence>
<keyword evidence="4 14" id="KW-1134">Transmembrane beta strand</keyword>
<dbReference type="Proteomes" id="UP001575181">
    <property type="component" value="Unassembled WGS sequence"/>
</dbReference>
<keyword evidence="10 15" id="KW-0798">TonB box</keyword>
<keyword evidence="13 14" id="KW-0998">Cell outer membrane</keyword>
<proteinExistence type="inferred from homology"/>
<organism evidence="17 18">
    <name type="scientific">Thiohalorhabdus methylotrophus</name>
    <dbReference type="NCBI Taxonomy" id="3242694"/>
    <lineage>
        <taxon>Bacteria</taxon>
        <taxon>Pseudomonadati</taxon>
        <taxon>Pseudomonadota</taxon>
        <taxon>Gammaproteobacteria</taxon>
        <taxon>Thiohalorhabdales</taxon>
        <taxon>Thiohalorhabdaceae</taxon>
        <taxon>Thiohalorhabdus</taxon>
    </lineage>
</organism>
<evidence type="ECO:0000313" key="17">
    <source>
        <dbReference type="EMBL" id="MFA9462422.1"/>
    </source>
</evidence>
<evidence type="ECO:0000259" key="16">
    <source>
        <dbReference type="SMART" id="SM00965"/>
    </source>
</evidence>
<dbReference type="InterPro" id="IPR037066">
    <property type="entry name" value="Plug_dom_sf"/>
</dbReference>
<evidence type="ECO:0000256" key="1">
    <source>
        <dbReference type="ARBA" id="ARBA00004571"/>
    </source>
</evidence>
<dbReference type="RefSeq" id="WP_373657212.1">
    <property type="nucleotide sequence ID" value="NZ_JBGUAW010000014.1"/>
</dbReference>
<gene>
    <name evidence="17" type="ORF">ACERLL_16555</name>
</gene>
<dbReference type="PANTHER" id="PTHR32552:SF68">
    <property type="entry name" value="FERRICHROME OUTER MEMBRANE TRANSPORTER_PHAGE RECEPTOR"/>
    <property type="match status" value="1"/>
</dbReference>
<protein>
    <submittedName>
        <fullName evidence="17">TonB-dependent siderophore receptor</fullName>
    </submittedName>
</protein>
<keyword evidence="18" id="KW-1185">Reference proteome</keyword>
<evidence type="ECO:0000256" key="8">
    <source>
        <dbReference type="ARBA" id="ARBA00023004"/>
    </source>
</evidence>
<dbReference type="InterPro" id="IPR012910">
    <property type="entry name" value="Plug_dom"/>
</dbReference>
<dbReference type="InterPro" id="IPR036942">
    <property type="entry name" value="Beta-barrel_TonB_sf"/>
</dbReference>
<dbReference type="PROSITE" id="PS52016">
    <property type="entry name" value="TONB_DEPENDENT_REC_3"/>
    <property type="match status" value="1"/>
</dbReference>
<evidence type="ECO:0000256" key="3">
    <source>
        <dbReference type="ARBA" id="ARBA00022448"/>
    </source>
</evidence>
<dbReference type="EMBL" id="JBGUAW010000014">
    <property type="protein sequence ID" value="MFA9462422.1"/>
    <property type="molecule type" value="Genomic_DNA"/>
</dbReference>
<keyword evidence="7" id="KW-0732">Signal</keyword>
<keyword evidence="12 17" id="KW-0675">Receptor</keyword>
<dbReference type="PANTHER" id="PTHR32552">
    <property type="entry name" value="FERRICHROME IRON RECEPTOR-RELATED"/>
    <property type="match status" value="1"/>
</dbReference>
<evidence type="ECO:0000256" key="11">
    <source>
        <dbReference type="ARBA" id="ARBA00023136"/>
    </source>
</evidence>
<evidence type="ECO:0000256" key="4">
    <source>
        <dbReference type="ARBA" id="ARBA00022452"/>
    </source>
</evidence>
<evidence type="ECO:0000256" key="6">
    <source>
        <dbReference type="ARBA" id="ARBA00022692"/>
    </source>
</evidence>
<comment type="caution">
    <text evidence="17">The sequence shown here is derived from an EMBL/GenBank/DDBJ whole genome shotgun (WGS) entry which is preliminary data.</text>
</comment>